<feature type="transmembrane region" description="Helical" evidence="7">
    <location>
        <begin position="142"/>
        <end position="161"/>
    </location>
</feature>
<feature type="chain" id="PRO_5044330055" evidence="8">
    <location>
        <begin position="21"/>
        <end position="405"/>
    </location>
</feature>
<dbReference type="PRINTS" id="PR00173">
    <property type="entry name" value="EDTRNSPORT"/>
</dbReference>
<dbReference type="RefSeq" id="WP_369062366.1">
    <property type="nucleotide sequence ID" value="NZ_CP158375.1"/>
</dbReference>
<evidence type="ECO:0000256" key="7">
    <source>
        <dbReference type="SAM" id="Phobius"/>
    </source>
</evidence>
<sequence>MSTRLLAGLIAGILTGAALARLDTPVAATVLAVGASVGQIWLDALTMTVVPLVFGLLVTGIASAGASGAQGAIAARAAVWFAVLLVGACALSALTAWLFMTAWPLGPGASGLIGQVTAPMPAPSAGDAPWYRGLIPANPVKAAAEMAMAPLVIFGLIFGLAADRIEASLRDLLVRFFQAVVASMLVIVRWVLLIGPLGVFGLALSVGASFGAGVAGALVSYVATVCMACLAVSLAAYVVLPLATRTSPMRLVRAALPVQALALGTQSSLACLPAMVNAVPQLGAGPGAGVVLPLAVSIFRMSSAAANIAVAVWLAHLHGVAIAPGMVAIGVLIAAPVSLAAVGLPAQVNFFATIAPVCLAMGVPIQVLPILLAVETLPDIMRTLGNVTWHMAVTRLAGGEARQTP</sequence>
<keyword evidence="2" id="KW-0813">Transport</keyword>
<feature type="signal peptide" evidence="8">
    <location>
        <begin position="1"/>
        <end position="20"/>
    </location>
</feature>
<keyword evidence="5 7" id="KW-1133">Transmembrane helix</keyword>
<evidence type="ECO:0000256" key="8">
    <source>
        <dbReference type="SAM" id="SignalP"/>
    </source>
</evidence>
<accession>A0AB39KXD3</accession>
<feature type="transmembrane region" description="Helical" evidence="7">
    <location>
        <begin position="350"/>
        <end position="374"/>
    </location>
</feature>
<feature type="transmembrane region" description="Helical" evidence="7">
    <location>
        <begin position="78"/>
        <end position="100"/>
    </location>
</feature>
<dbReference type="GO" id="GO:0015293">
    <property type="term" value="F:symporter activity"/>
    <property type="evidence" value="ECO:0007669"/>
    <property type="project" value="UniProtKB-KW"/>
</dbReference>
<keyword evidence="8" id="KW-0732">Signal</keyword>
<dbReference type="SUPFAM" id="SSF118215">
    <property type="entry name" value="Proton glutamate symport protein"/>
    <property type="match status" value="1"/>
</dbReference>
<keyword evidence="4 7" id="KW-0812">Transmembrane</keyword>
<dbReference type="Gene3D" id="1.10.3860.10">
    <property type="entry name" value="Sodium:dicarboxylate symporter"/>
    <property type="match status" value="1"/>
</dbReference>
<feature type="transmembrane region" description="Helical" evidence="7">
    <location>
        <begin position="173"/>
        <end position="206"/>
    </location>
</feature>
<keyword evidence="6 7" id="KW-0472">Membrane</keyword>
<dbReference type="AlphaFoldDB" id="A0AB39KXD3"/>
<protein>
    <submittedName>
        <fullName evidence="9">Cation:dicarboxylase symporter family transporter</fullName>
    </submittedName>
</protein>
<name>A0AB39KXD3_9CAUL</name>
<evidence type="ECO:0000256" key="3">
    <source>
        <dbReference type="ARBA" id="ARBA00022475"/>
    </source>
</evidence>
<proteinExistence type="predicted"/>
<reference evidence="9" key="1">
    <citation type="submission" date="2024-06" db="EMBL/GenBank/DDBJ databases">
        <title>Caulobacter inopinatus, sp. nov.</title>
        <authorList>
            <person name="Donachie S.P."/>
        </authorList>
    </citation>
    <scope>NUCLEOTIDE SEQUENCE</scope>
    <source>
        <strain evidence="9">73W</strain>
    </source>
</reference>
<dbReference type="Pfam" id="PF00375">
    <property type="entry name" value="SDF"/>
    <property type="match status" value="1"/>
</dbReference>
<dbReference type="InterPro" id="IPR001991">
    <property type="entry name" value="Na-dicarboxylate_symporter"/>
</dbReference>
<dbReference type="GO" id="GO:0005886">
    <property type="term" value="C:plasma membrane"/>
    <property type="evidence" value="ECO:0007669"/>
    <property type="project" value="UniProtKB-SubCell"/>
</dbReference>
<feature type="transmembrane region" description="Helical" evidence="7">
    <location>
        <begin position="218"/>
        <end position="242"/>
    </location>
</feature>
<feature type="transmembrane region" description="Helical" evidence="7">
    <location>
        <begin position="44"/>
        <end position="66"/>
    </location>
</feature>
<evidence type="ECO:0000256" key="5">
    <source>
        <dbReference type="ARBA" id="ARBA00022989"/>
    </source>
</evidence>
<keyword evidence="3" id="KW-1003">Cell membrane</keyword>
<feature type="transmembrane region" description="Helical" evidence="7">
    <location>
        <begin position="288"/>
        <end position="314"/>
    </location>
</feature>
<comment type="subcellular location">
    <subcellularLocation>
        <location evidence="1">Cell membrane</location>
        <topology evidence="1">Multi-pass membrane protein</topology>
    </subcellularLocation>
</comment>
<evidence type="ECO:0000313" key="9">
    <source>
        <dbReference type="EMBL" id="XDO98491.1"/>
    </source>
</evidence>
<evidence type="ECO:0000256" key="1">
    <source>
        <dbReference type="ARBA" id="ARBA00004651"/>
    </source>
</evidence>
<feature type="transmembrane region" description="Helical" evidence="7">
    <location>
        <begin position="254"/>
        <end position="276"/>
    </location>
</feature>
<dbReference type="EMBL" id="CP158375">
    <property type="protein sequence ID" value="XDO98491.1"/>
    <property type="molecule type" value="Genomic_DNA"/>
</dbReference>
<evidence type="ECO:0000256" key="4">
    <source>
        <dbReference type="ARBA" id="ARBA00022692"/>
    </source>
</evidence>
<dbReference type="InterPro" id="IPR036458">
    <property type="entry name" value="Na:dicarbo_symporter_sf"/>
</dbReference>
<gene>
    <name evidence="9" type="ORF">ABOZ73_08770</name>
</gene>
<feature type="transmembrane region" description="Helical" evidence="7">
    <location>
        <begin position="321"/>
        <end position="344"/>
    </location>
</feature>
<dbReference type="PANTHER" id="PTHR42865">
    <property type="entry name" value="PROTON/GLUTAMATE-ASPARTATE SYMPORTER"/>
    <property type="match status" value="1"/>
</dbReference>
<evidence type="ECO:0000256" key="6">
    <source>
        <dbReference type="ARBA" id="ARBA00023136"/>
    </source>
</evidence>
<evidence type="ECO:0000256" key="2">
    <source>
        <dbReference type="ARBA" id="ARBA00022448"/>
    </source>
</evidence>
<organism evidence="9">
    <name type="scientific">Caulobacter sp. 73W</name>
    <dbReference type="NCBI Taxonomy" id="3161137"/>
    <lineage>
        <taxon>Bacteria</taxon>
        <taxon>Pseudomonadati</taxon>
        <taxon>Pseudomonadota</taxon>
        <taxon>Alphaproteobacteria</taxon>
        <taxon>Caulobacterales</taxon>
        <taxon>Caulobacteraceae</taxon>
        <taxon>Caulobacter</taxon>
    </lineage>
</organism>
<dbReference type="PANTHER" id="PTHR42865:SF7">
    <property type="entry name" value="PROTON_GLUTAMATE-ASPARTATE SYMPORTER"/>
    <property type="match status" value="1"/>
</dbReference>